<name>A0A402BER3_9CHLR</name>
<dbReference type="AlphaFoldDB" id="A0A402BER3"/>
<organism evidence="2 3">
    <name type="scientific">Dictyobacter alpinus</name>
    <dbReference type="NCBI Taxonomy" id="2014873"/>
    <lineage>
        <taxon>Bacteria</taxon>
        <taxon>Bacillati</taxon>
        <taxon>Chloroflexota</taxon>
        <taxon>Ktedonobacteria</taxon>
        <taxon>Ktedonobacterales</taxon>
        <taxon>Dictyobacteraceae</taxon>
        <taxon>Dictyobacter</taxon>
    </lineage>
</organism>
<comment type="caution">
    <text evidence="2">The sequence shown here is derived from an EMBL/GenBank/DDBJ whole genome shotgun (WGS) entry which is preliminary data.</text>
</comment>
<gene>
    <name evidence="2" type="ORF">KDA_53570</name>
</gene>
<reference evidence="3" key="1">
    <citation type="submission" date="2018-12" db="EMBL/GenBank/DDBJ databases">
        <title>Tengunoibacter tsumagoiensis gen. nov., sp. nov., Dictyobacter kobayashii sp. nov., D. alpinus sp. nov., and D. joshuensis sp. nov. and description of Dictyobacteraceae fam. nov. within the order Ktedonobacterales isolated from Tengu-no-mugimeshi.</title>
        <authorList>
            <person name="Wang C.M."/>
            <person name="Zheng Y."/>
            <person name="Sakai Y."/>
            <person name="Toyoda A."/>
            <person name="Minakuchi Y."/>
            <person name="Abe K."/>
            <person name="Yokota A."/>
            <person name="Yabe S."/>
        </authorList>
    </citation>
    <scope>NUCLEOTIDE SEQUENCE [LARGE SCALE GENOMIC DNA]</scope>
    <source>
        <strain evidence="3">Uno16</strain>
    </source>
</reference>
<dbReference type="Gene3D" id="3.30.1330.40">
    <property type="entry name" value="RutC-like"/>
    <property type="match status" value="1"/>
</dbReference>
<dbReference type="InterPro" id="IPR013813">
    <property type="entry name" value="Endoribo_LPSP/chorism_mut-like"/>
</dbReference>
<dbReference type="EMBL" id="BIFT01000002">
    <property type="protein sequence ID" value="GCE29873.1"/>
    <property type="molecule type" value="Genomic_DNA"/>
</dbReference>
<dbReference type="CDD" id="cd02199">
    <property type="entry name" value="YjgF_YER057c_UK114_like_1"/>
    <property type="match status" value="1"/>
</dbReference>
<feature type="domain" description="Endoribonuclease L-PSP/chorismate mutase-like" evidence="1">
    <location>
        <begin position="17"/>
        <end position="147"/>
    </location>
</feature>
<proteinExistence type="predicted"/>
<dbReference type="PANTHER" id="PTHR43760:SF1">
    <property type="entry name" value="ENDORIBONUCLEASE L-PSP_CHORISMATE MUTASE-LIKE DOMAIN-CONTAINING PROTEIN"/>
    <property type="match status" value="1"/>
</dbReference>
<dbReference type="RefSeq" id="WP_126630059.1">
    <property type="nucleotide sequence ID" value="NZ_BIFT01000002.1"/>
</dbReference>
<sequence length="164" mass="17249">MQANGNQNGPGKKHSERLKALGIQLPAPPTPLGNYVETSLVGSLLFTSGILPFVDGKLLFTGRLGADLTVEQGQEAARYAALNALAAASHFLGDIDRIQKVVRVGIALMTTETFTQHAGVADGASDLLAQIFGKEQGHTRLVSGVYSLPARTPVVLDAVFEVVV</sequence>
<dbReference type="InterPro" id="IPR035959">
    <property type="entry name" value="RutC-like_sf"/>
</dbReference>
<evidence type="ECO:0000259" key="1">
    <source>
        <dbReference type="Pfam" id="PF14588"/>
    </source>
</evidence>
<evidence type="ECO:0000313" key="3">
    <source>
        <dbReference type="Proteomes" id="UP000287171"/>
    </source>
</evidence>
<evidence type="ECO:0000313" key="2">
    <source>
        <dbReference type="EMBL" id="GCE29873.1"/>
    </source>
</evidence>
<dbReference type="Pfam" id="PF14588">
    <property type="entry name" value="YjgF_endoribonc"/>
    <property type="match status" value="1"/>
</dbReference>
<protein>
    <recommendedName>
        <fullName evidence="1">Endoribonuclease L-PSP/chorismate mutase-like domain-containing protein</fullName>
    </recommendedName>
</protein>
<keyword evidence="3" id="KW-1185">Reference proteome</keyword>
<dbReference type="OrthoDB" id="9806350at2"/>
<accession>A0A402BER3</accession>
<dbReference type="Proteomes" id="UP000287171">
    <property type="component" value="Unassembled WGS sequence"/>
</dbReference>
<dbReference type="SUPFAM" id="SSF55298">
    <property type="entry name" value="YjgF-like"/>
    <property type="match status" value="1"/>
</dbReference>
<dbReference type="PANTHER" id="PTHR43760">
    <property type="entry name" value="ENDORIBONUCLEASE-RELATED"/>
    <property type="match status" value="1"/>
</dbReference>